<reference evidence="2 3" key="1">
    <citation type="journal article" date="2021" name="Elife">
        <title>Chloroplast acquisition without the gene transfer in kleptoplastic sea slugs, Plakobranchus ocellatus.</title>
        <authorList>
            <person name="Maeda T."/>
            <person name="Takahashi S."/>
            <person name="Yoshida T."/>
            <person name="Shimamura S."/>
            <person name="Takaki Y."/>
            <person name="Nagai Y."/>
            <person name="Toyoda A."/>
            <person name="Suzuki Y."/>
            <person name="Arimoto A."/>
            <person name="Ishii H."/>
            <person name="Satoh N."/>
            <person name="Nishiyama T."/>
            <person name="Hasebe M."/>
            <person name="Maruyama T."/>
            <person name="Minagawa J."/>
            <person name="Obokata J."/>
            <person name="Shigenobu S."/>
        </authorList>
    </citation>
    <scope>NUCLEOTIDE SEQUENCE [LARGE SCALE GENOMIC DNA]</scope>
</reference>
<keyword evidence="3" id="KW-1185">Reference proteome</keyword>
<proteinExistence type="predicted"/>
<evidence type="ECO:0000256" key="1">
    <source>
        <dbReference type="SAM" id="Phobius"/>
    </source>
</evidence>
<dbReference type="AlphaFoldDB" id="A0AAV4BK54"/>
<keyword evidence="1" id="KW-0812">Transmembrane</keyword>
<organism evidence="2 3">
    <name type="scientific">Plakobranchus ocellatus</name>
    <dbReference type="NCBI Taxonomy" id="259542"/>
    <lineage>
        <taxon>Eukaryota</taxon>
        <taxon>Metazoa</taxon>
        <taxon>Spiralia</taxon>
        <taxon>Lophotrochozoa</taxon>
        <taxon>Mollusca</taxon>
        <taxon>Gastropoda</taxon>
        <taxon>Heterobranchia</taxon>
        <taxon>Euthyneura</taxon>
        <taxon>Panpulmonata</taxon>
        <taxon>Sacoglossa</taxon>
        <taxon>Placobranchoidea</taxon>
        <taxon>Plakobranchidae</taxon>
        <taxon>Plakobranchus</taxon>
    </lineage>
</organism>
<keyword evidence="1" id="KW-1133">Transmembrane helix</keyword>
<gene>
    <name evidence="2" type="ORF">PoB_004741000</name>
</gene>
<sequence>MRLSHYTISQHATLKQRKRKDFDISVPSSRLTITALNFKKMEMLKTVFVVCLSVTMLAAFISAYPTIDDDLIDSYPDERTQLFSDALFTQPFKRTSSGNIVQCDCRTMSRAVCYRCKALQHYQRQQYQQVHDA</sequence>
<evidence type="ECO:0000313" key="3">
    <source>
        <dbReference type="Proteomes" id="UP000735302"/>
    </source>
</evidence>
<keyword evidence="1" id="KW-0472">Membrane</keyword>
<feature type="transmembrane region" description="Helical" evidence="1">
    <location>
        <begin position="47"/>
        <end position="67"/>
    </location>
</feature>
<evidence type="ECO:0000313" key="2">
    <source>
        <dbReference type="EMBL" id="GFO20905.1"/>
    </source>
</evidence>
<name>A0AAV4BK54_9GAST</name>
<protein>
    <submittedName>
        <fullName evidence="2">Uncharacterized protein</fullName>
    </submittedName>
</protein>
<dbReference type="Proteomes" id="UP000735302">
    <property type="component" value="Unassembled WGS sequence"/>
</dbReference>
<dbReference type="EMBL" id="BLXT01005224">
    <property type="protein sequence ID" value="GFO20905.1"/>
    <property type="molecule type" value="Genomic_DNA"/>
</dbReference>
<accession>A0AAV4BK54</accession>
<comment type="caution">
    <text evidence="2">The sequence shown here is derived from an EMBL/GenBank/DDBJ whole genome shotgun (WGS) entry which is preliminary data.</text>
</comment>